<gene>
    <name evidence="2" type="ORF">SAMN02745229_03470</name>
</gene>
<dbReference type="PANTHER" id="PTHR37299">
    <property type="entry name" value="TRANSCRIPTIONAL REGULATOR-RELATED"/>
    <property type="match status" value="1"/>
</dbReference>
<feature type="domain" description="HTH LytTR-type" evidence="1">
    <location>
        <begin position="50"/>
        <end position="145"/>
    </location>
</feature>
<evidence type="ECO:0000313" key="3">
    <source>
        <dbReference type="Proteomes" id="UP000184278"/>
    </source>
</evidence>
<dbReference type="GeneID" id="89508576"/>
<dbReference type="AlphaFoldDB" id="A0A1M6D976"/>
<dbReference type="InterPro" id="IPR007492">
    <property type="entry name" value="LytTR_DNA-bd_dom"/>
</dbReference>
<dbReference type="PROSITE" id="PS50930">
    <property type="entry name" value="HTH_LYTTR"/>
    <property type="match status" value="1"/>
</dbReference>
<dbReference type="RefSeq" id="WP_073389639.1">
    <property type="nucleotide sequence ID" value="NZ_FQXK01000037.1"/>
</dbReference>
<dbReference type="GO" id="GO:0000156">
    <property type="term" value="F:phosphorelay response regulator activity"/>
    <property type="evidence" value="ECO:0007669"/>
    <property type="project" value="InterPro"/>
</dbReference>
<dbReference type="EMBL" id="FQXK01000037">
    <property type="protein sequence ID" value="SHI69538.1"/>
    <property type="molecule type" value="Genomic_DNA"/>
</dbReference>
<dbReference type="GO" id="GO:0003677">
    <property type="term" value="F:DNA binding"/>
    <property type="evidence" value="ECO:0007669"/>
    <property type="project" value="InterPro"/>
</dbReference>
<dbReference type="SMART" id="SM00850">
    <property type="entry name" value="LytTR"/>
    <property type="match status" value="1"/>
</dbReference>
<proteinExistence type="predicted"/>
<name>A0A1M6D976_BUTFI</name>
<evidence type="ECO:0000259" key="1">
    <source>
        <dbReference type="PROSITE" id="PS50930"/>
    </source>
</evidence>
<keyword evidence="3" id="KW-1185">Reference proteome</keyword>
<sequence>MKVTVDISSEYKEPYAVIHTDKITEEIQRIIDNFQVNEAPITALQNEEDMIVLQPNEIYMIRVESGDTMIYGAKNKYRSRKRLYELGAQLGTQFMQISKSTLINLSYMDSIEPGFSGTLLLKLKNGSSDYVSRTYLPAFKKYLGL</sequence>
<protein>
    <submittedName>
        <fullName evidence="2">Transcriptional regulator, LytTR family</fullName>
    </submittedName>
</protein>
<dbReference type="OrthoDB" id="9808614at2"/>
<dbReference type="Gene3D" id="2.40.50.1020">
    <property type="entry name" value="LytTr DNA-binding domain"/>
    <property type="match status" value="1"/>
</dbReference>
<dbReference type="STRING" id="1121131.SAMN02745229_03470"/>
<organism evidence="2 3">
    <name type="scientific">Butyrivibrio fibrisolvens DSM 3071</name>
    <dbReference type="NCBI Taxonomy" id="1121131"/>
    <lineage>
        <taxon>Bacteria</taxon>
        <taxon>Bacillati</taxon>
        <taxon>Bacillota</taxon>
        <taxon>Clostridia</taxon>
        <taxon>Lachnospirales</taxon>
        <taxon>Lachnospiraceae</taxon>
        <taxon>Butyrivibrio</taxon>
    </lineage>
</organism>
<accession>A0A1M6D976</accession>
<dbReference type="PANTHER" id="PTHR37299:SF4">
    <property type="entry name" value="TRANSCRIPTIONAL REGULATOR"/>
    <property type="match status" value="1"/>
</dbReference>
<reference evidence="3" key="1">
    <citation type="submission" date="2016-11" db="EMBL/GenBank/DDBJ databases">
        <authorList>
            <person name="Varghese N."/>
            <person name="Submissions S."/>
        </authorList>
    </citation>
    <scope>NUCLEOTIDE SEQUENCE [LARGE SCALE GENOMIC DNA]</scope>
    <source>
        <strain evidence="3">DSM 3071</strain>
    </source>
</reference>
<evidence type="ECO:0000313" key="2">
    <source>
        <dbReference type="EMBL" id="SHI69538.1"/>
    </source>
</evidence>
<dbReference type="InterPro" id="IPR046947">
    <property type="entry name" value="LytR-like"/>
</dbReference>
<dbReference type="Proteomes" id="UP000184278">
    <property type="component" value="Unassembled WGS sequence"/>
</dbReference>
<dbReference type="Pfam" id="PF04397">
    <property type="entry name" value="LytTR"/>
    <property type="match status" value="1"/>
</dbReference>